<dbReference type="Pfam" id="PF01546">
    <property type="entry name" value="Peptidase_M20"/>
    <property type="match status" value="1"/>
</dbReference>
<evidence type="ECO:0000256" key="5">
    <source>
        <dbReference type="ARBA" id="ARBA00022737"/>
    </source>
</evidence>
<dbReference type="InterPro" id="IPR036322">
    <property type="entry name" value="WD40_repeat_dom_sf"/>
</dbReference>
<name>A0A4Y7Q8H9_9AGAM</name>
<protein>
    <submittedName>
        <fullName evidence="9">Zn-dependent exopeptidase</fullName>
    </submittedName>
</protein>
<dbReference type="PROSITE" id="PS50294">
    <property type="entry name" value="WD_REPEATS_REGION"/>
    <property type="match status" value="1"/>
</dbReference>
<dbReference type="PROSITE" id="PS50082">
    <property type="entry name" value="WD_REPEATS_2"/>
    <property type="match status" value="2"/>
</dbReference>
<keyword evidence="5" id="KW-0677">Repeat</keyword>
<dbReference type="GO" id="GO:0046872">
    <property type="term" value="F:metal ion binding"/>
    <property type="evidence" value="ECO:0007669"/>
    <property type="project" value="UniProtKB-KW"/>
</dbReference>
<evidence type="ECO:0000256" key="7">
    <source>
        <dbReference type="PROSITE-ProRule" id="PRU00221"/>
    </source>
</evidence>
<comment type="similarity">
    <text evidence="1">Belongs to the peptidase M20A family.</text>
</comment>
<evidence type="ECO:0000256" key="4">
    <source>
        <dbReference type="ARBA" id="ARBA00022723"/>
    </source>
</evidence>
<feature type="domain" description="Peptidase M20 dimerisation" evidence="8">
    <location>
        <begin position="640"/>
        <end position="778"/>
    </location>
</feature>
<dbReference type="SUPFAM" id="SSF50978">
    <property type="entry name" value="WD40 repeat-like"/>
    <property type="match status" value="1"/>
</dbReference>
<dbReference type="GO" id="GO:0008233">
    <property type="term" value="F:peptidase activity"/>
    <property type="evidence" value="ECO:0007669"/>
    <property type="project" value="UniProtKB-KW"/>
</dbReference>
<reference evidence="9 10" key="1">
    <citation type="submission" date="2018-06" db="EMBL/GenBank/DDBJ databases">
        <title>A transcriptomic atlas of mushroom development highlights an independent origin of complex multicellularity.</title>
        <authorList>
            <consortium name="DOE Joint Genome Institute"/>
            <person name="Krizsan K."/>
            <person name="Almasi E."/>
            <person name="Merenyi Z."/>
            <person name="Sahu N."/>
            <person name="Viragh M."/>
            <person name="Koszo T."/>
            <person name="Mondo S."/>
            <person name="Kiss B."/>
            <person name="Balint B."/>
            <person name="Kues U."/>
            <person name="Barry K."/>
            <person name="Hegedus J.C."/>
            <person name="Henrissat B."/>
            <person name="Johnson J."/>
            <person name="Lipzen A."/>
            <person name="Ohm R."/>
            <person name="Nagy I."/>
            <person name="Pangilinan J."/>
            <person name="Yan J."/>
            <person name="Xiong Y."/>
            <person name="Grigoriev I.V."/>
            <person name="Hibbett D.S."/>
            <person name="Nagy L.G."/>
        </authorList>
    </citation>
    <scope>NUCLEOTIDE SEQUENCE [LARGE SCALE GENOMIC DNA]</scope>
    <source>
        <strain evidence="9 10">SZMC22713</strain>
    </source>
</reference>
<evidence type="ECO:0000313" key="9">
    <source>
        <dbReference type="EMBL" id="TDL23199.1"/>
    </source>
</evidence>
<evidence type="ECO:0000256" key="1">
    <source>
        <dbReference type="ARBA" id="ARBA00006247"/>
    </source>
</evidence>
<evidence type="ECO:0000256" key="3">
    <source>
        <dbReference type="ARBA" id="ARBA00022670"/>
    </source>
</evidence>
<dbReference type="PANTHER" id="PTHR43270">
    <property type="entry name" value="BETA-ALA-HIS DIPEPTIDASE"/>
    <property type="match status" value="1"/>
</dbReference>
<keyword evidence="4" id="KW-0479">Metal-binding</keyword>
<keyword evidence="6" id="KW-0378">Hydrolase</keyword>
<keyword evidence="2 7" id="KW-0853">WD repeat</keyword>
<evidence type="ECO:0000313" key="10">
    <source>
        <dbReference type="Proteomes" id="UP000294933"/>
    </source>
</evidence>
<feature type="repeat" description="WD" evidence="7">
    <location>
        <begin position="81"/>
        <end position="122"/>
    </location>
</feature>
<dbReference type="Gene3D" id="3.30.70.360">
    <property type="match status" value="1"/>
</dbReference>
<dbReference type="PANTHER" id="PTHR43270:SF8">
    <property type="entry name" value="DI- AND TRIPEPTIDASE DUG2-RELATED"/>
    <property type="match status" value="1"/>
</dbReference>
<keyword evidence="10" id="KW-1185">Reference proteome</keyword>
<dbReference type="OrthoDB" id="7832001at2759"/>
<dbReference type="InterPro" id="IPR051458">
    <property type="entry name" value="Cyt/Met_Dipeptidase"/>
</dbReference>
<evidence type="ECO:0000256" key="6">
    <source>
        <dbReference type="ARBA" id="ARBA00022801"/>
    </source>
</evidence>
<dbReference type="GO" id="GO:0006751">
    <property type="term" value="P:glutathione catabolic process"/>
    <property type="evidence" value="ECO:0007669"/>
    <property type="project" value="InterPro"/>
</dbReference>
<feature type="repeat" description="WD" evidence="7">
    <location>
        <begin position="330"/>
        <end position="349"/>
    </location>
</feature>
<dbReference type="EMBL" id="ML170171">
    <property type="protein sequence ID" value="TDL23199.1"/>
    <property type="molecule type" value="Genomic_DNA"/>
</dbReference>
<dbReference type="InterPro" id="IPR011650">
    <property type="entry name" value="Peptidase_M20_dimer"/>
</dbReference>
<dbReference type="InterPro" id="IPR017149">
    <property type="entry name" value="GSH_degradosome_Dug2"/>
</dbReference>
<evidence type="ECO:0000256" key="2">
    <source>
        <dbReference type="ARBA" id="ARBA00022574"/>
    </source>
</evidence>
<dbReference type="InterPro" id="IPR002933">
    <property type="entry name" value="Peptidase_M20"/>
</dbReference>
<dbReference type="PRINTS" id="PR00320">
    <property type="entry name" value="GPROTEINBRPT"/>
</dbReference>
<organism evidence="9 10">
    <name type="scientific">Rickenella mellea</name>
    <dbReference type="NCBI Taxonomy" id="50990"/>
    <lineage>
        <taxon>Eukaryota</taxon>
        <taxon>Fungi</taxon>
        <taxon>Dikarya</taxon>
        <taxon>Basidiomycota</taxon>
        <taxon>Agaricomycotina</taxon>
        <taxon>Agaricomycetes</taxon>
        <taxon>Hymenochaetales</taxon>
        <taxon>Rickenellaceae</taxon>
        <taxon>Rickenella</taxon>
    </lineage>
</organism>
<dbReference type="SMART" id="SM00320">
    <property type="entry name" value="WD40"/>
    <property type="match status" value="7"/>
</dbReference>
<proteinExistence type="inferred from homology"/>
<keyword evidence="3" id="KW-0645">Protease</keyword>
<dbReference type="GO" id="GO:0006508">
    <property type="term" value="P:proteolysis"/>
    <property type="evidence" value="ECO:0007669"/>
    <property type="project" value="UniProtKB-KW"/>
</dbReference>
<dbReference type="PIRSF" id="PIRSF037237">
    <property type="entry name" value="Peptidase_WD_repeats_DUG2"/>
    <property type="match status" value="1"/>
</dbReference>
<dbReference type="SUPFAM" id="SSF53187">
    <property type="entry name" value="Zn-dependent exopeptidases"/>
    <property type="match status" value="1"/>
</dbReference>
<dbReference type="Gene3D" id="3.40.630.10">
    <property type="entry name" value="Zn peptidases"/>
    <property type="match status" value="1"/>
</dbReference>
<dbReference type="Gene3D" id="2.130.10.10">
    <property type="entry name" value="YVTN repeat-like/Quinoprotein amine dehydrogenase"/>
    <property type="match status" value="2"/>
</dbReference>
<evidence type="ECO:0000259" key="8">
    <source>
        <dbReference type="Pfam" id="PF07687"/>
    </source>
</evidence>
<dbReference type="InterPro" id="IPR020472">
    <property type="entry name" value="WD40_PAC1"/>
</dbReference>
<dbReference type="VEuPathDB" id="FungiDB:BD410DRAFT_787517"/>
<accession>A0A4Y7Q8H9</accession>
<dbReference type="Pfam" id="PF00400">
    <property type="entry name" value="WD40"/>
    <property type="match status" value="2"/>
</dbReference>
<dbReference type="AlphaFoldDB" id="A0A4Y7Q8H9"/>
<dbReference type="InterPro" id="IPR001680">
    <property type="entry name" value="WD40_rpt"/>
</dbReference>
<dbReference type="STRING" id="50990.A0A4Y7Q8H9"/>
<sequence length="891" mass="97040">MPCSMADRAIISPTSALHSTTASLSREPPGKAPIPDLVHTLHQELSSVLSVAADEKHIFSGSQGYDIFVWDRRSFSVKTTLRGHTGSVLALEIAIEKSWLFSSSGDSTIRIWSTKSLTPLFVLNPYLDTDAGDLFSLAYSPTLQTLYFGCQNTSLQWFTFKNRSPSQTLTPNPNLTTSDATADLPLIEFGTPKTPPKHKFFDSFPQPQGRPTSSDGLPVGVGLGLASGQTTPRKDDVPQPLGVLQVPVSNVIDSAHFGYVYSMALLPSTLEGTDSYDKGGKQILLVTGSGDETVKLWICTPAGPTLVHTFEGCAGAVLSIVARHGTVYGGCQDGQIKVWDLETKTLVRTIIAQEGVDVLSLSMIDKDLYSCSANGQIQRWSASFDCTASWSAHDGIVLSSIITQSLDSDTWYLVTGANDNCIKLWKISRPRTSLHTPADDESENECTPNEKMSSQGTLAFALSKFVSIPSVSNSSANREDCRQAAIWLKKCLAQLGAESNMLPTADGRNPLVLATFHGTQNKTKRPRILFYGHYDVISAPPEGWNSDPFTLTGRNGYFYGRGVTDNKGPILAVACAVSEMLSRRTLGCDVVFLIEGEEEAGSVGFSDAVKRHKDIIGRVDSILVSNSTWIAEDRPCITYGLRGVVHASIDISSDHPDLHSGIEGGAVAEPMVDMIKLLATLSDGPKVLIPKFYDKVRRQTDEEKQLYEVLSSIINRPASSLSSRWSEPSLSIHSLDVSGPGNETVIPATVKAKVSLRIVPDQELDVIARSLCDHISDSFKSIKSPNKIKISIDHTADWWLGNLRDPWFKALESAVRDVWGVEPLRIREGGSIPSVPSLEKEFGCHALHLPLGQSSDQAHLPNERISLQNLHKGKDVIERFLISVSEQEIVN</sequence>
<dbReference type="InterPro" id="IPR015943">
    <property type="entry name" value="WD40/YVTN_repeat-like_dom_sf"/>
</dbReference>
<gene>
    <name evidence="9" type="ORF">BD410DRAFT_787517</name>
</gene>
<dbReference type="Proteomes" id="UP000294933">
    <property type="component" value="Unassembled WGS sequence"/>
</dbReference>
<dbReference type="Pfam" id="PF07687">
    <property type="entry name" value="M20_dimer"/>
    <property type="match status" value="1"/>
</dbReference>